<name>A0A848H7V0_9BURK</name>
<accession>A0A848H7V0</accession>
<comment type="caution">
    <text evidence="1">The sequence shown here is derived from an EMBL/GenBank/DDBJ whole genome shotgun (WGS) entry which is preliminary data.</text>
</comment>
<proteinExistence type="predicted"/>
<evidence type="ECO:0008006" key="3">
    <source>
        <dbReference type="Google" id="ProtNLM"/>
    </source>
</evidence>
<dbReference type="InterPro" id="IPR011051">
    <property type="entry name" value="RmlC_Cupin_sf"/>
</dbReference>
<reference evidence="1 2" key="1">
    <citation type="submission" date="2020-04" db="EMBL/GenBank/DDBJ databases">
        <title>Ramlibacter sp. G-1-2-2 isolated from soil.</title>
        <authorList>
            <person name="Dahal R.H."/>
        </authorList>
    </citation>
    <scope>NUCLEOTIDE SEQUENCE [LARGE SCALE GENOMIC DNA]</scope>
    <source>
        <strain evidence="1 2">G-1-2-2</strain>
    </source>
</reference>
<dbReference type="EMBL" id="JABBFX010000001">
    <property type="protein sequence ID" value="NML44613.1"/>
    <property type="molecule type" value="Genomic_DNA"/>
</dbReference>
<sequence>MSTTLESLARACHQALATDQSPAARERVATLVAEALKDRAFVQSQFPAGAPERKVVYEDPELGFCILAHEYRGPKEGLPHDHGPSWAIYGQAEGETMMSDYTLVEPAAPGQPARIRKGRSYALGPGDVHVYNEGAVHAPSRQGPTRLIRVEGVNMEKVARGRYQLA</sequence>
<dbReference type="InterPro" id="IPR014710">
    <property type="entry name" value="RmlC-like_jellyroll"/>
</dbReference>
<dbReference type="SUPFAM" id="SSF51182">
    <property type="entry name" value="RmlC-like cupins"/>
    <property type="match status" value="1"/>
</dbReference>
<gene>
    <name evidence="1" type="ORF">HHL11_12680</name>
</gene>
<organism evidence="1 2">
    <name type="scientific">Ramlibacter agri</name>
    <dbReference type="NCBI Taxonomy" id="2728837"/>
    <lineage>
        <taxon>Bacteria</taxon>
        <taxon>Pseudomonadati</taxon>
        <taxon>Pseudomonadota</taxon>
        <taxon>Betaproteobacteria</taxon>
        <taxon>Burkholderiales</taxon>
        <taxon>Comamonadaceae</taxon>
        <taxon>Ramlibacter</taxon>
    </lineage>
</organism>
<dbReference type="AlphaFoldDB" id="A0A848H7V0"/>
<keyword evidence="2" id="KW-1185">Reference proteome</keyword>
<protein>
    <recommendedName>
        <fullName evidence="3">Cysteine dioxygenase</fullName>
    </recommendedName>
</protein>
<dbReference type="RefSeq" id="WP_169418729.1">
    <property type="nucleotide sequence ID" value="NZ_JABBFX010000001.1"/>
</dbReference>
<evidence type="ECO:0000313" key="2">
    <source>
        <dbReference type="Proteomes" id="UP000541185"/>
    </source>
</evidence>
<evidence type="ECO:0000313" key="1">
    <source>
        <dbReference type="EMBL" id="NML44613.1"/>
    </source>
</evidence>
<dbReference type="Gene3D" id="2.60.120.10">
    <property type="entry name" value="Jelly Rolls"/>
    <property type="match status" value="1"/>
</dbReference>
<dbReference type="Proteomes" id="UP000541185">
    <property type="component" value="Unassembled WGS sequence"/>
</dbReference>